<sequence>GYDTLAHFLHTFHSHYGTAAADEDEPFGTTHPHFDLAEGRRGYVLYGELPGLKRDEVVVETDDHSYTVTVSGVLRRRVPGEVVKTAGEADEEEVHWHVGERRVGRFQRAFRFPVGAVDMDLVSASMQDGVLCAVVPK</sequence>
<name>A0AA40E6P3_9PEZI</name>
<dbReference type="AlphaFoldDB" id="A0AA40E6P3"/>
<dbReference type="InterPro" id="IPR031107">
    <property type="entry name" value="Small_HSP"/>
</dbReference>
<dbReference type="InterPro" id="IPR002068">
    <property type="entry name" value="A-crystallin/Hsp20_dom"/>
</dbReference>
<dbReference type="InterPro" id="IPR008978">
    <property type="entry name" value="HSP20-like_chaperone"/>
</dbReference>
<dbReference type="EMBL" id="JAUKUA010000002">
    <property type="protein sequence ID" value="KAK0724458.1"/>
    <property type="molecule type" value="Genomic_DNA"/>
</dbReference>
<evidence type="ECO:0000256" key="1">
    <source>
        <dbReference type="ARBA" id="ARBA00023016"/>
    </source>
</evidence>
<dbReference type="PROSITE" id="PS01031">
    <property type="entry name" value="SHSP"/>
    <property type="match status" value="1"/>
</dbReference>
<evidence type="ECO:0000256" key="2">
    <source>
        <dbReference type="PROSITE-ProRule" id="PRU00285"/>
    </source>
</evidence>
<feature type="domain" description="SHSP" evidence="4">
    <location>
        <begin position="25"/>
        <end position="137"/>
    </location>
</feature>
<keyword evidence="6" id="KW-1185">Reference proteome</keyword>
<proteinExistence type="inferred from homology"/>
<protein>
    <submittedName>
        <fullName evidence="5">HSP20-like chaperone</fullName>
    </submittedName>
</protein>
<gene>
    <name evidence="5" type="ORF">B0H67DRAFT_451632</name>
</gene>
<reference evidence="5" key="1">
    <citation type="submission" date="2023-06" db="EMBL/GenBank/DDBJ databases">
        <title>Genome-scale phylogeny and comparative genomics of the fungal order Sordariales.</title>
        <authorList>
            <consortium name="Lawrence Berkeley National Laboratory"/>
            <person name="Hensen N."/>
            <person name="Bonometti L."/>
            <person name="Westerberg I."/>
            <person name="Brannstrom I.O."/>
            <person name="Guillou S."/>
            <person name="Cros-Aarteil S."/>
            <person name="Calhoun S."/>
            <person name="Haridas S."/>
            <person name="Kuo A."/>
            <person name="Mondo S."/>
            <person name="Pangilinan J."/>
            <person name="Riley R."/>
            <person name="Labutti K."/>
            <person name="Andreopoulos B."/>
            <person name="Lipzen A."/>
            <person name="Chen C."/>
            <person name="Yanf M."/>
            <person name="Daum C."/>
            <person name="Ng V."/>
            <person name="Clum A."/>
            <person name="Steindorff A."/>
            <person name="Ohm R."/>
            <person name="Martin F."/>
            <person name="Silar P."/>
            <person name="Natvig D."/>
            <person name="Lalanne C."/>
            <person name="Gautier V."/>
            <person name="Ament-Velasquez S.L."/>
            <person name="Kruys A."/>
            <person name="Hutchinson M.I."/>
            <person name="Powell A.J."/>
            <person name="Barry K."/>
            <person name="Miller A.N."/>
            <person name="Grigoriev I.V."/>
            <person name="Debuchy R."/>
            <person name="Gladieux P."/>
            <person name="Thoren M.H."/>
            <person name="Johannesson H."/>
        </authorList>
    </citation>
    <scope>NUCLEOTIDE SEQUENCE</scope>
    <source>
        <strain evidence="5">SMH4607-1</strain>
    </source>
</reference>
<dbReference type="Pfam" id="PF00011">
    <property type="entry name" value="HSP20"/>
    <property type="match status" value="1"/>
</dbReference>
<accession>A0AA40E6P3</accession>
<keyword evidence="1" id="KW-0346">Stress response</keyword>
<comment type="similarity">
    <text evidence="2 3">Belongs to the small heat shock protein (HSP20) family.</text>
</comment>
<dbReference type="CDD" id="cd06464">
    <property type="entry name" value="ACD_sHsps-like"/>
    <property type="match status" value="1"/>
</dbReference>
<evidence type="ECO:0000259" key="4">
    <source>
        <dbReference type="PROSITE" id="PS01031"/>
    </source>
</evidence>
<evidence type="ECO:0000313" key="5">
    <source>
        <dbReference type="EMBL" id="KAK0724458.1"/>
    </source>
</evidence>
<dbReference type="PANTHER" id="PTHR11527">
    <property type="entry name" value="HEAT-SHOCK PROTEIN 20 FAMILY MEMBER"/>
    <property type="match status" value="1"/>
</dbReference>
<evidence type="ECO:0000313" key="6">
    <source>
        <dbReference type="Proteomes" id="UP001172102"/>
    </source>
</evidence>
<evidence type="ECO:0000256" key="3">
    <source>
        <dbReference type="RuleBase" id="RU003616"/>
    </source>
</evidence>
<comment type="caution">
    <text evidence="5">The sequence shown here is derived from an EMBL/GenBank/DDBJ whole genome shotgun (WGS) entry which is preliminary data.</text>
</comment>
<organism evidence="5 6">
    <name type="scientific">Lasiosphaeris hirsuta</name>
    <dbReference type="NCBI Taxonomy" id="260670"/>
    <lineage>
        <taxon>Eukaryota</taxon>
        <taxon>Fungi</taxon>
        <taxon>Dikarya</taxon>
        <taxon>Ascomycota</taxon>
        <taxon>Pezizomycotina</taxon>
        <taxon>Sordariomycetes</taxon>
        <taxon>Sordariomycetidae</taxon>
        <taxon>Sordariales</taxon>
        <taxon>Lasiosphaeriaceae</taxon>
        <taxon>Lasiosphaeris</taxon>
    </lineage>
</organism>
<dbReference type="Gene3D" id="2.60.40.790">
    <property type="match status" value="1"/>
</dbReference>
<feature type="non-terminal residue" evidence="5">
    <location>
        <position position="137"/>
    </location>
</feature>
<feature type="non-terminal residue" evidence="5">
    <location>
        <position position="1"/>
    </location>
</feature>
<dbReference type="SUPFAM" id="SSF49764">
    <property type="entry name" value="HSP20-like chaperones"/>
    <property type="match status" value="1"/>
</dbReference>
<dbReference type="Proteomes" id="UP001172102">
    <property type="component" value="Unassembled WGS sequence"/>
</dbReference>